<evidence type="ECO:0000256" key="6">
    <source>
        <dbReference type="ARBA" id="ARBA00030011"/>
    </source>
</evidence>
<keyword evidence="4 10" id="KW-0808">Transferase</keyword>
<dbReference type="CDD" id="cd04301">
    <property type="entry name" value="NAT_SF"/>
    <property type="match status" value="1"/>
</dbReference>
<evidence type="ECO:0000256" key="3">
    <source>
        <dbReference type="ARBA" id="ARBA00012703"/>
    </source>
</evidence>
<dbReference type="PANTHER" id="PTHR13355">
    <property type="entry name" value="GLUCOSAMINE 6-PHOSPHATE N-ACETYLTRANSFERASE"/>
    <property type="match status" value="1"/>
</dbReference>
<dbReference type="EMBL" id="KY684104">
    <property type="protein sequence ID" value="ARF10577.1"/>
    <property type="molecule type" value="Genomic_DNA"/>
</dbReference>
<comment type="similarity">
    <text evidence="2">Belongs to the acetyltransferase family. GNA1 subfamily.</text>
</comment>
<feature type="domain" description="N-acetyltransferase" evidence="9">
    <location>
        <begin position="1"/>
        <end position="139"/>
    </location>
</feature>
<keyword evidence="5" id="KW-0012">Acyltransferase</keyword>
<comment type="pathway">
    <text evidence="1">Nucleotide-sugar biosynthesis; UDP-N-acetyl-alpha-D-glucosamine biosynthesis; N-acetyl-alpha-D-glucosamine 1-phosphate from alpha-D-glucosamine 6-phosphate (route I): step 1/2.</text>
</comment>
<evidence type="ECO:0000256" key="4">
    <source>
        <dbReference type="ARBA" id="ARBA00022679"/>
    </source>
</evidence>
<dbReference type="FunFam" id="3.40.630.30:FF:000105">
    <property type="entry name" value="Glucosamine 6-phosphate N-acetyltransferase"/>
    <property type="match status" value="1"/>
</dbReference>
<protein>
    <recommendedName>
        <fullName evidence="3">glucosamine-phosphate N-acetyltransferase</fullName>
        <ecNumber evidence="3">2.3.1.4</ecNumber>
    </recommendedName>
    <alternativeName>
        <fullName evidence="6">Phosphoglucosamine acetylase</fullName>
    </alternativeName>
    <alternativeName>
        <fullName evidence="7">Phosphoglucosamine transacetylase</fullName>
    </alternativeName>
</protein>
<evidence type="ECO:0000256" key="2">
    <source>
        <dbReference type="ARBA" id="ARBA00006048"/>
    </source>
</evidence>
<sequence>MLIRKLEKNDYHNNFLQLLSQLTIIDFNNITFEQFSKHFDKINSDIYVIILDNKVIGCGTLLIEQKFIHNLSSVGHIEDIVIDNNYRNKGYGKIIIEYLVLKAKNEGCYKVILDCDEKNVEFYKKCNFIEKGKEMALYF</sequence>
<comment type="catalytic activity">
    <reaction evidence="8">
        <text>D-glucosamine 6-phosphate + acetyl-CoA = N-acetyl-D-glucosamine 6-phosphate + CoA + H(+)</text>
        <dbReference type="Rhea" id="RHEA:10292"/>
        <dbReference type="ChEBI" id="CHEBI:15378"/>
        <dbReference type="ChEBI" id="CHEBI:57287"/>
        <dbReference type="ChEBI" id="CHEBI:57288"/>
        <dbReference type="ChEBI" id="CHEBI:57513"/>
        <dbReference type="ChEBI" id="CHEBI:58725"/>
        <dbReference type="EC" id="2.3.1.4"/>
    </reaction>
</comment>
<dbReference type="InterPro" id="IPR039143">
    <property type="entry name" value="GNPNAT1-like"/>
</dbReference>
<evidence type="ECO:0000259" key="9">
    <source>
        <dbReference type="PROSITE" id="PS51186"/>
    </source>
</evidence>
<evidence type="ECO:0000256" key="7">
    <source>
        <dbReference type="ARBA" id="ARBA00030832"/>
    </source>
</evidence>
<dbReference type="InterPro" id="IPR016181">
    <property type="entry name" value="Acyl_CoA_acyltransferase"/>
</dbReference>
<evidence type="ECO:0000256" key="1">
    <source>
        <dbReference type="ARBA" id="ARBA00004832"/>
    </source>
</evidence>
<dbReference type="PROSITE" id="PS51186">
    <property type="entry name" value="GNAT"/>
    <property type="match status" value="1"/>
</dbReference>
<accession>A0A1V0SFT4</accession>
<dbReference type="Gene3D" id="3.40.630.30">
    <property type="match status" value="1"/>
</dbReference>
<evidence type="ECO:0000256" key="8">
    <source>
        <dbReference type="ARBA" id="ARBA00048964"/>
    </source>
</evidence>
<evidence type="ECO:0000256" key="5">
    <source>
        <dbReference type="ARBA" id="ARBA00023315"/>
    </source>
</evidence>
<dbReference type="GO" id="GO:0004343">
    <property type="term" value="F:glucosamine 6-phosphate N-acetyltransferase activity"/>
    <property type="evidence" value="ECO:0007669"/>
    <property type="project" value="UniProtKB-EC"/>
</dbReference>
<proteinExistence type="inferred from homology"/>
<reference evidence="10" key="1">
    <citation type="journal article" date="2017" name="Science">
        <title>Giant viruses with an expanded complement of translation system components.</title>
        <authorList>
            <person name="Schulz F."/>
            <person name="Yutin N."/>
            <person name="Ivanova N.N."/>
            <person name="Ortega D.R."/>
            <person name="Lee T.K."/>
            <person name="Vierheilig J."/>
            <person name="Daims H."/>
            <person name="Horn M."/>
            <person name="Wagner M."/>
            <person name="Jensen G.J."/>
            <person name="Kyrpides N.C."/>
            <person name="Koonin E.V."/>
            <person name="Woyke T."/>
        </authorList>
    </citation>
    <scope>NUCLEOTIDE SEQUENCE</scope>
    <source>
        <strain evidence="10">HKV1</strain>
    </source>
</reference>
<dbReference type="SUPFAM" id="SSF55729">
    <property type="entry name" value="Acyl-CoA N-acyltransferases (Nat)"/>
    <property type="match status" value="1"/>
</dbReference>
<organism evidence="10">
    <name type="scientific">Hokovirus HKV1</name>
    <dbReference type="NCBI Taxonomy" id="1977638"/>
    <lineage>
        <taxon>Viruses</taxon>
        <taxon>Varidnaviria</taxon>
        <taxon>Bamfordvirae</taxon>
        <taxon>Nucleocytoviricota</taxon>
        <taxon>Megaviricetes</taxon>
        <taxon>Imitervirales</taxon>
        <taxon>Mimiviridae</taxon>
        <taxon>Klosneuvirinae</taxon>
        <taxon>Hokovirus</taxon>
    </lineage>
</organism>
<evidence type="ECO:0000313" key="10">
    <source>
        <dbReference type="EMBL" id="ARF10577.1"/>
    </source>
</evidence>
<dbReference type="EC" id="2.3.1.4" evidence="3"/>
<gene>
    <name evidence="10" type="ORF">Hokovirus_2_104</name>
</gene>
<dbReference type="PANTHER" id="PTHR13355:SF11">
    <property type="entry name" value="GLUCOSAMINE 6-PHOSPHATE N-ACETYLTRANSFERASE"/>
    <property type="match status" value="1"/>
</dbReference>
<dbReference type="InterPro" id="IPR000182">
    <property type="entry name" value="GNAT_dom"/>
</dbReference>
<name>A0A1V0SFT4_9VIRU</name>
<dbReference type="Pfam" id="PF00583">
    <property type="entry name" value="Acetyltransf_1"/>
    <property type="match status" value="1"/>
</dbReference>